<keyword evidence="2" id="KW-0808">Transferase</keyword>
<gene>
    <name evidence="2" type="ORF">MNBD_BACTEROID03-346</name>
</gene>
<dbReference type="EMBL" id="UOEL01000035">
    <property type="protein sequence ID" value="VAW10720.1"/>
    <property type="molecule type" value="Genomic_DNA"/>
</dbReference>
<dbReference type="InterPro" id="IPR007554">
    <property type="entry name" value="Glycerophosphate_synth"/>
</dbReference>
<dbReference type="PANTHER" id="PTHR43630">
    <property type="entry name" value="POLY-BETA-1,6-N-ACETYL-D-GLUCOSAMINE SYNTHASE"/>
    <property type="match status" value="1"/>
</dbReference>
<dbReference type="InterPro" id="IPR043148">
    <property type="entry name" value="TagF_C"/>
</dbReference>
<dbReference type="SUPFAM" id="SSF53448">
    <property type="entry name" value="Nucleotide-diphospho-sugar transferases"/>
    <property type="match status" value="1"/>
</dbReference>
<feature type="domain" description="Glycosyltransferase 2-like" evidence="1">
    <location>
        <begin position="376"/>
        <end position="494"/>
    </location>
</feature>
<sequence>MKPKFLLYITFSYSIPICKPLEKEILARGMIVKWFVEDENTKNNFDKNESVLTIKQAVDYAPHIVLTATDYVADFIPGIKVQVFHGFPANKRKAIDQFVIRNFFDLYCTQGPTSTSIFKRKSKRLKHFEVVQTGWSKMDELFPLKTNQTIDKPVVMISSTFTKKYSLAQNDEVLDEIKRLSEIGKWHFDVVLHPLMSKEVVDKFKSIQNKNLKYHVTFNLIPLFKKSDIMLSDTSSALIEFLLQKKPVVTFRNNLPLPSYLNITKISEIEEAIAYALTKPPKLMREIEKYALESHPYDDGKSSIRVIDSVLSFLAKDKIHLKPKPINLLRKYKIRKKLGYWTFKSYSTPITLKTEIEENRKGDGFSSRTFFKNKISAVLITFNERSNIDAVLENVQFADEVIVVDSFSTDGTFERIKENSRVTLIQRPFKNYTDQKSFAMAQSTNDWILFLDADERLTEALKNEILTTVNSENTANAYFFYRTFMFQKKILRFSGWQSDKNFRLFRKSKVAFAQDRIVHETLVVDGKIDVLKNKLIHYSYKDYKDYKGKMVKYGQMKAQEELKKNYTPNLYHFLFRPFYRFFNHYILRFGFLDGKKGIIISYLNALGVYSRYKELQRLKQLEKKKSGVSTNAKI</sequence>
<dbReference type="Pfam" id="PF04464">
    <property type="entry name" value="Glyphos_transf"/>
    <property type="match status" value="1"/>
</dbReference>
<protein>
    <submittedName>
        <fullName evidence="2">CDP-glycerol: N-acetyl-beta-D-mannosaminyl-1,4-N-acetyl-D-glucosaminyldiphosphoundecaprenyl glycerophosphotransferase</fullName>
    </submittedName>
</protein>
<accession>A0A3B0T1F0</accession>
<dbReference type="SUPFAM" id="SSF53756">
    <property type="entry name" value="UDP-Glycosyltransferase/glycogen phosphorylase"/>
    <property type="match status" value="1"/>
</dbReference>
<dbReference type="Gene3D" id="3.90.550.10">
    <property type="entry name" value="Spore Coat Polysaccharide Biosynthesis Protein SpsA, Chain A"/>
    <property type="match status" value="1"/>
</dbReference>
<dbReference type="CDD" id="cd02511">
    <property type="entry name" value="Beta4Glucosyltransferase"/>
    <property type="match status" value="1"/>
</dbReference>
<dbReference type="PANTHER" id="PTHR43630:SF2">
    <property type="entry name" value="GLYCOSYLTRANSFERASE"/>
    <property type="match status" value="1"/>
</dbReference>
<dbReference type="Pfam" id="PF00535">
    <property type="entry name" value="Glycos_transf_2"/>
    <property type="match status" value="1"/>
</dbReference>
<dbReference type="GO" id="GO:0047355">
    <property type="term" value="F:CDP-glycerol glycerophosphotransferase activity"/>
    <property type="evidence" value="ECO:0007669"/>
    <property type="project" value="InterPro"/>
</dbReference>
<dbReference type="Gene3D" id="3.40.50.12580">
    <property type="match status" value="1"/>
</dbReference>
<dbReference type="InterPro" id="IPR029044">
    <property type="entry name" value="Nucleotide-diphossugar_trans"/>
</dbReference>
<name>A0A3B0T1F0_9ZZZZ</name>
<proteinExistence type="predicted"/>
<dbReference type="AlphaFoldDB" id="A0A3B0T1F0"/>
<organism evidence="2">
    <name type="scientific">hydrothermal vent metagenome</name>
    <dbReference type="NCBI Taxonomy" id="652676"/>
    <lineage>
        <taxon>unclassified sequences</taxon>
        <taxon>metagenomes</taxon>
        <taxon>ecological metagenomes</taxon>
    </lineage>
</organism>
<reference evidence="2" key="1">
    <citation type="submission" date="2018-06" db="EMBL/GenBank/DDBJ databases">
        <authorList>
            <person name="Zhirakovskaya E."/>
        </authorList>
    </citation>
    <scope>NUCLEOTIDE SEQUENCE</scope>
</reference>
<dbReference type="InterPro" id="IPR001173">
    <property type="entry name" value="Glyco_trans_2-like"/>
</dbReference>
<evidence type="ECO:0000313" key="2">
    <source>
        <dbReference type="EMBL" id="VAW10720.1"/>
    </source>
</evidence>
<dbReference type="GO" id="GO:0016020">
    <property type="term" value="C:membrane"/>
    <property type="evidence" value="ECO:0007669"/>
    <property type="project" value="InterPro"/>
</dbReference>
<evidence type="ECO:0000259" key="1">
    <source>
        <dbReference type="Pfam" id="PF00535"/>
    </source>
</evidence>